<dbReference type="Proteomes" id="UP000215563">
    <property type="component" value="Unassembled WGS sequence"/>
</dbReference>
<feature type="transmembrane region" description="Helical" evidence="2">
    <location>
        <begin position="144"/>
        <end position="166"/>
    </location>
</feature>
<proteinExistence type="predicted"/>
<feature type="transmembrane region" description="Helical" evidence="2">
    <location>
        <begin position="178"/>
        <end position="202"/>
    </location>
</feature>
<dbReference type="NCBIfam" id="NF038065">
    <property type="entry name" value="Pr6Pr"/>
    <property type="match status" value="1"/>
</dbReference>
<sequence>MQASKIARAWFGATALVVIAGLAAQIPVSAGTEGGSFHTPAGRVANLLAFFTIDSNILVGVGSLLLALGVAGRSTLFGVLRLTGLVGITVTGVVFQVALADLYELHGWAVFADTMLHKVSPLMCVAGWLLFGPRGQLSWRILSWSLLYPLGWLAVTLVRGAIIGFYPYPFVDPGINGYGGVAFNCVLIGVLFIGLAAAAVGFDRTFNRRDEPDDYLAPDPVDELAPDTPEGVERIRDSGAY</sequence>
<evidence type="ECO:0000256" key="2">
    <source>
        <dbReference type="SAM" id="Phobius"/>
    </source>
</evidence>
<protein>
    <submittedName>
        <fullName evidence="3">F420-dependent oxidoreductase</fullName>
    </submittedName>
</protein>
<dbReference type="EMBL" id="NMQU01000114">
    <property type="protein sequence ID" value="OXM44721.1"/>
    <property type="molecule type" value="Genomic_DNA"/>
</dbReference>
<name>A0A229RE43_AMYAL</name>
<feature type="transmembrane region" description="Helical" evidence="2">
    <location>
        <begin position="115"/>
        <end position="132"/>
    </location>
</feature>
<keyword evidence="2" id="KW-1133">Transmembrane helix</keyword>
<feature type="compositionally biased region" description="Acidic residues" evidence="1">
    <location>
        <begin position="213"/>
        <end position="225"/>
    </location>
</feature>
<keyword evidence="2" id="KW-0812">Transmembrane</keyword>
<organism evidence="3 4">
    <name type="scientific">Amycolatopsis alba DSM 44262</name>
    <dbReference type="NCBI Taxonomy" id="1125972"/>
    <lineage>
        <taxon>Bacteria</taxon>
        <taxon>Bacillati</taxon>
        <taxon>Actinomycetota</taxon>
        <taxon>Actinomycetes</taxon>
        <taxon>Pseudonocardiales</taxon>
        <taxon>Pseudonocardiaceae</taxon>
        <taxon>Amycolatopsis</taxon>
    </lineage>
</organism>
<reference evidence="3 4" key="1">
    <citation type="submission" date="2017-07" db="EMBL/GenBank/DDBJ databases">
        <title>Amycolatopsis alba DSM 44262 Genome sequencing and assembly.</title>
        <authorList>
            <person name="Kaur N."/>
            <person name="Mayilraj S."/>
        </authorList>
    </citation>
    <scope>NUCLEOTIDE SEQUENCE [LARGE SCALE GENOMIC DNA]</scope>
    <source>
        <strain evidence="3 4">DSM 44262</strain>
    </source>
</reference>
<dbReference type="AlphaFoldDB" id="A0A229RE43"/>
<evidence type="ECO:0000313" key="3">
    <source>
        <dbReference type="EMBL" id="OXM44721.1"/>
    </source>
</evidence>
<evidence type="ECO:0000256" key="1">
    <source>
        <dbReference type="SAM" id="MobiDB-lite"/>
    </source>
</evidence>
<feature type="transmembrane region" description="Helical" evidence="2">
    <location>
        <begin position="47"/>
        <end position="70"/>
    </location>
</feature>
<keyword evidence="4" id="KW-1185">Reference proteome</keyword>
<feature type="compositionally biased region" description="Basic and acidic residues" evidence="1">
    <location>
        <begin position="231"/>
        <end position="241"/>
    </location>
</feature>
<dbReference type="OrthoDB" id="9809977at2"/>
<feature type="transmembrane region" description="Helical" evidence="2">
    <location>
        <begin position="82"/>
        <end position="103"/>
    </location>
</feature>
<keyword evidence="2" id="KW-0472">Membrane</keyword>
<feature type="region of interest" description="Disordered" evidence="1">
    <location>
        <begin position="213"/>
        <end position="241"/>
    </location>
</feature>
<evidence type="ECO:0000313" key="4">
    <source>
        <dbReference type="Proteomes" id="UP000215563"/>
    </source>
</evidence>
<dbReference type="InterPro" id="IPR049713">
    <property type="entry name" value="Pr6Pr-like"/>
</dbReference>
<dbReference type="RefSeq" id="WP_020631434.1">
    <property type="nucleotide sequence ID" value="NZ_KB913032.1"/>
</dbReference>
<comment type="caution">
    <text evidence="3">The sequence shown here is derived from an EMBL/GenBank/DDBJ whole genome shotgun (WGS) entry which is preliminary data.</text>
</comment>
<accession>A0A229RE43</accession>
<gene>
    <name evidence="3" type="ORF">CFP75_33610</name>
</gene>